<evidence type="ECO:0000256" key="1">
    <source>
        <dbReference type="SAM" id="Coils"/>
    </source>
</evidence>
<dbReference type="SUPFAM" id="SSF117074">
    <property type="entry name" value="Hypothetical protein PA1324"/>
    <property type="match status" value="1"/>
</dbReference>
<keyword evidence="2" id="KW-0614">Plasmid</keyword>
<evidence type="ECO:0000313" key="2">
    <source>
        <dbReference type="EMBL" id="AUV84690.1"/>
    </source>
</evidence>
<keyword evidence="1" id="KW-0175">Coiled coil</keyword>
<sequence>MPSVSQSRTQLDTLSNPLPEAFREQRDSGFKLMGSSGAWTDASGNYVGVYSTSDINADPWVDSADLSEPMWQSVPVNQELALVVGDPTKNSIIQGTNEYNRQIPGQTVEDTVVVERLAPDGSVVSSQTVETSERSGEGLLDPSTMPYATYTFDEGVYRISAEDSSFSYLIMAGSPTAIIDQYVNDINASLTDYSQNVEDALNAGGLSRVTTTTDANGEFAFDVPDGTKVVHVQAYKSSALTDVQNVDPQNVTLGDIRDEYSIDRSASQEQIQEQLDSLPEGSIYLPSRAYRVEPPNQNVTVRMVEVTMPPLGDLEALQSRQQQLLDELNNGSFQDLLGDRLEDINEEELRDVYSRLDRLRERNERIDSRYRELLENSTYEDIEIDVNETGNAELRTRIRNLQESVRRLQDTIDSEPPEIETGSESINARFRFDEALERDDVTVLAHWSNGTTTTVPDEYVDLDGSLGNTAGVGSTSVRLSDFPLGEQDPNSVEFEVLVANEDGTGTSRVPVKNPTFSGDLPTLDSVAVSSLEPGPSDAVEVTLTPSEDSSFRSVTGATVYGPSGSTVATVDAANITDGNTFEFSTNGQGRYWVEAQVESADGAQFTLPFSLNAANSDKPRQPGIRAKSGPLGTYAVVGDGFDAGAVRTTAQGDVEVIGQLNQDQDVPDRVQVYLSALDDSRDSEVTVRLTRGENRESINEHVYVTLHGKSLTDDALVYRNGDQPLTRDASTRFGRVGTGGNGTVIETYTQADGSVSVRTINNPGSIDRLRHYVRTFTADLDVPFITIAPALPSPETTSTTVATISPATMHADTSTWADPGIAHGAVAATEAVI</sequence>
<evidence type="ECO:0000313" key="3">
    <source>
        <dbReference type="Proteomes" id="UP000236584"/>
    </source>
</evidence>
<gene>
    <name evidence="2" type="ORF">C2R22_24490</name>
</gene>
<feature type="coiled-coil region" evidence="1">
    <location>
        <begin position="349"/>
        <end position="411"/>
    </location>
</feature>
<dbReference type="EMBL" id="CP026314">
    <property type="protein sequence ID" value="AUV84690.1"/>
    <property type="molecule type" value="Genomic_DNA"/>
</dbReference>
<protein>
    <submittedName>
        <fullName evidence="2">Uncharacterized protein</fullName>
    </submittedName>
</protein>
<organism evidence="2 3">
    <name type="scientific">Salinigranum rubrum</name>
    <dbReference type="NCBI Taxonomy" id="755307"/>
    <lineage>
        <taxon>Archaea</taxon>
        <taxon>Methanobacteriati</taxon>
        <taxon>Methanobacteriota</taxon>
        <taxon>Stenosarchaea group</taxon>
        <taxon>Halobacteria</taxon>
        <taxon>Halobacteriales</taxon>
        <taxon>Haloferacaceae</taxon>
        <taxon>Salinigranum</taxon>
    </lineage>
</organism>
<dbReference type="KEGG" id="srub:C2R22_24490"/>
<keyword evidence="3" id="KW-1185">Reference proteome</keyword>
<dbReference type="Proteomes" id="UP000236584">
    <property type="component" value="Plasmid unnamed5"/>
</dbReference>
<geneLocation type="plasmid" evidence="2 3">
    <name>unnamed5</name>
</geneLocation>
<reference evidence="2 3" key="1">
    <citation type="submission" date="2018-01" db="EMBL/GenBank/DDBJ databases">
        <title>Complete genome sequence of Salinigranum rubrum GX10T, an extremely halophilic archaeon isolated from a marine solar saltern.</title>
        <authorList>
            <person name="Han S."/>
        </authorList>
    </citation>
    <scope>NUCLEOTIDE SEQUENCE [LARGE SCALE GENOMIC DNA]</scope>
    <source>
        <strain evidence="2 3">GX10</strain>
        <plasmid evidence="3">Plasmid unnamed5</plasmid>
    </source>
</reference>
<accession>A0A2I8VRY6</accession>
<name>A0A2I8VRY6_9EURY</name>
<proteinExistence type="predicted"/>
<dbReference type="AlphaFoldDB" id="A0A2I8VRY6"/>